<evidence type="ECO:0000313" key="9">
    <source>
        <dbReference type="RefSeq" id="XP_010421864.1"/>
    </source>
</evidence>
<name>A0ABM0T734_CAMSA</name>
<keyword evidence="2 5" id="KW-0812">Transmembrane</keyword>
<accession>A0ABM0T734</accession>
<dbReference type="RefSeq" id="XP_010421863.1">
    <property type="nucleotide sequence ID" value="XM_010423561.2"/>
</dbReference>
<dbReference type="RefSeq" id="XP_010421867.1">
    <property type="nucleotide sequence ID" value="XM_010423565.2"/>
</dbReference>
<reference evidence="7" key="2">
    <citation type="journal article" date="2014" name="Nat. Commun.">
        <title>The emerging biofuel crop Camelina sativa retains a highly undifferentiated hexaploid genome structure.</title>
        <authorList>
            <person name="Kagale S."/>
            <person name="Koh C."/>
            <person name="Nixon J."/>
            <person name="Bollina V."/>
            <person name="Clarke W.E."/>
            <person name="Tuteja R."/>
            <person name="Spillane C."/>
            <person name="Robinson S.J."/>
            <person name="Links M.G."/>
            <person name="Clarke C."/>
            <person name="Higgins E.E."/>
            <person name="Huebert T."/>
            <person name="Sharpe A.G."/>
            <person name="Parkin I.A."/>
        </authorList>
    </citation>
    <scope>NUCLEOTIDE SEQUENCE [LARGE SCALE GENOMIC DNA]</scope>
    <source>
        <strain evidence="7">r\DH55</strain>
    </source>
</reference>
<evidence type="ECO:0000259" key="6">
    <source>
        <dbReference type="Pfam" id="PF12698"/>
    </source>
</evidence>
<sequence>MSSRSWTQMDLISMIWKWGLIPYQQCSTALADSCSSAAIRFELPWTLFSPSVIRMVPFPTREYTDDEFQSIVKSVMGLLYLLGFLFPISRLISYSVFEKEQKIREGLYMMGLKDEIFHLSWFITYALQLALCSGIITACTMGSLFKYSETTLVFTYFFLFGVSAIMLSFMFTRAKTVVAVGTVAFLGAFFPYYTVNDESVSIVLKVVATLLSPTAFALGHVTNMFSRMSSACHKYGFLVARSDRILTALKPVGSSGEPESIW</sequence>
<evidence type="ECO:0000256" key="3">
    <source>
        <dbReference type="ARBA" id="ARBA00022989"/>
    </source>
</evidence>
<evidence type="ECO:0000256" key="4">
    <source>
        <dbReference type="ARBA" id="ARBA00023136"/>
    </source>
</evidence>
<reference evidence="7" key="1">
    <citation type="journal article" date="1997" name="Nucleic Acids Res.">
        <title>tRNAscan-SE: a program for improved detection of transfer RNA genes in genomic sequence.</title>
        <authorList>
            <person name="Lowe T.M."/>
            <person name="Eddy S.R."/>
        </authorList>
    </citation>
    <scope>NUCLEOTIDE SEQUENCE [LARGE SCALE GENOMIC DNA]</scope>
    <source>
        <strain evidence="7">r\DH55</strain>
    </source>
</reference>
<evidence type="ECO:0000256" key="1">
    <source>
        <dbReference type="ARBA" id="ARBA00004141"/>
    </source>
</evidence>
<feature type="transmembrane region" description="Helical" evidence="5">
    <location>
        <begin position="151"/>
        <end position="169"/>
    </location>
</feature>
<evidence type="ECO:0000313" key="8">
    <source>
        <dbReference type="RefSeq" id="XP_010421863.1"/>
    </source>
</evidence>
<dbReference type="InterPro" id="IPR013525">
    <property type="entry name" value="ABC2_TM"/>
</dbReference>
<dbReference type="RefSeq" id="XP_010421866.1">
    <property type="nucleotide sequence ID" value="XM_010423564.2"/>
</dbReference>
<dbReference type="RefSeq" id="XP_010421864.1">
    <property type="nucleotide sequence ID" value="XM_010423562.2"/>
</dbReference>
<feature type="transmembrane region" description="Helical" evidence="5">
    <location>
        <begin position="176"/>
        <end position="194"/>
    </location>
</feature>
<organism evidence="7 9">
    <name type="scientific">Camelina sativa</name>
    <name type="common">False flax</name>
    <name type="synonym">Myagrum sativum</name>
    <dbReference type="NCBI Taxonomy" id="90675"/>
    <lineage>
        <taxon>Eukaryota</taxon>
        <taxon>Viridiplantae</taxon>
        <taxon>Streptophyta</taxon>
        <taxon>Embryophyta</taxon>
        <taxon>Tracheophyta</taxon>
        <taxon>Spermatophyta</taxon>
        <taxon>Magnoliopsida</taxon>
        <taxon>eudicotyledons</taxon>
        <taxon>Gunneridae</taxon>
        <taxon>Pentapetalae</taxon>
        <taxon>rosids</taxon>
        <taxon>malvids</taxon>
        <taxon>Brassicales</taxon>
        <taxon>Brassicaceae</taxon>
        <taxon>Camelineae</taxon>
        <taxon>Camelina</taxon>
    </lineage>
</organism>
<protein>
    <submittedName>
        <fullName evidence="8 9">ABC transporter A family member 1 isoform X1</fullName>
    </submittedName>
</protein>
<comment type="subcellular location">
    <subcellularLocation>
        <location evidence="1">Membrane</location>
        <topology evidence="1">Multi-pass membrane protein</topology>
    </subcellularLocation>
</comment>
<feature type="transmembrane region" description="Helical" evidence="5">
    <location>
        <begin position="200"/>
        <end position="219"/>
    </location>
</feature>
<reference evidence="8 9" key="3">
    <citation type="submission" date="2025-05" db="UniProtKB">
        <authorList>
            <consortium name="RefSeq"/>
        </authorList>
    </citation>
    <scope>IDENTIFICATION</scope>
    <source>
        <tissue evidence="8 9">Leaf</tissue>
    </source>
</reference>
<dbReference type="Proteomes" id="UP000694864">
    <property type="component" value="Chromosome 8"/>
</dbReference>
<evidence type="ECO:0000256" key="5">
    <source>
        <dbReference type="SAM" id="Phobius"/>
    </source>
</evidence>
<evidence type="ECO:0000313" key="11">
    <source>
        <dbReference type="RefSeq" id="XP_010421867.1"/>
    </source>
</evidence>
<keyword evidence="3 5" id="KW-1133">Transmembrane helix</keyword>
<evidence type="ECO:0000313" key="7">
    <source>
        <dbReference type="Proteomes" id="UP000694864"/>
    </source>
</evidence>
<gene>
    <name evidence="8 9 10 11" type="primary">LOC104707252</name>
</gene>
<dbReference type="GeneID" id="104707252"/>
<dbReference type="PANTHER" id="PTHR19229">
    <property type="entry name" value="ATP-BINDING CASSETTE TRANSPORTER SUBFAMILY A ABCA"/>
    <property type="match status" value="1"/>
</dbReference>
<evidence type="ECO:0000313" key="10">
    <source>
        <dbReference type="RefSeq" id="XP_010421866.1"/>
    </source>
</evidence>
<keyword evidence="4 5" id="KW-0472">Membrane</keyword>
<feature type="domain" description="ABC-2 type transporter transmembrane" evidence="6">
    <location>
        <begin position="54"/>
        <end position="227"/>
    </location>
</feature>
<dbReference type="InterPro" id="IPR026082">
    <property type="entry name" value="ABCA"/>
</dbReference>
<keyword evidence="7" id="KW-1185">Reference proteome</keyword>
<feature type="transmembrane region" description="Helical" evidence="5">
    <location>
        <begin position="78"/>
        <end position="97"/>
    </location>
</feature>
<dbReference type="Pfam" id="PF12698">
    <property type="entry name" value="ABC2_membrane_3"/>
    <property type="match status" value="1"/>
</dbReference>
<proteinExistence type="predicted"/>
<feature type="transmembrane region" description="Helical" evidence="5">
    <location>
        <begin position="118"/>
        <end position="145"/>
    </location>
</feature>
<evidence type="ECO:0000256" key="2">
    <source>
        <dbReference type="ARBA" id="ARBA00022692"/>
    </source>
</evidence>
<dbReference type="PANTHER" id="PTHR19229:SF267">
    <property type="entry name" value="ABC TRANSPORTER A FAMILY MEMBER 1"/>
    <property type="match status" value="1"/>
</dbReference>